<dbReference type="SUPFAM" id="SSF53098">
    <property type="entry name" value="Ribonuclease H-like"/>
    <property type="match status" value="1"/>
</dbReference>
<dbReference type="Proteomes" id="UP000026915">
    <property type="component" value="Chromosome 2"/>
</dbReference>
<dbReference type="InterPro" id="IPR036397">
    <property type="entry name" value="RNaseH_sf"/>
</dbReference>
<dbReference type="OMA" id="WEIQHAR"/>
<dbReference type="Pfam" id="PF13456">
    <property type="entry name" value="RVT_3"/>
    <property type="match status" value="1"/>
</dbReference>
<gene>
    <name evidence="2" type="ORF">TCM_006585</name>
</gene>
<reference evidence="2 3" key="1">
    <citation type="journal article" date="2013" name="Genome Biol.">
        <title>The genome sequence of the most widely cultivated cacao type and its use to identify candidate genes regulating pod color.</title>
        <authorList>
            <person name="Motamayor J.C."/>
            <person name="Mockaitis K."/>
            <person name="Schmutz J."/>
            <person name="Haiminen N."/>
            <person name="Iii D.L."/>
            <person name="Cornejo O."/>
            <person name="Findley S.D."/>
            <person name="Zheng P."/>
            <person name="Utro F."/>
            <person name="Royaert S."/>
            <person name="Saski C."/>
            <person name="Jenkins J."/>
            <person name="Podicheti R."/>
            <person name="Zhao M."/>
            <person name="Scheffler B.E."/>
            <person name="Stack J.C."/>
            <person name="Feltus F.A."/>
            <person name="Mustiga G.M."/>
            <person name="Amores F."/>
            <person name="Phillips W."/>
            <person name="Marelli J.P."/>
            <person name="May G.D."/>
            <person name="Shapiro H."/>
            <person name="Ma J."/>
            <person name="Bustamante C.D."/>
            <person name="Schnell R.J."/>
            <person name="Main D."/>
            <person name="Gilbert D."/>
            <person name="Parida L."/>
            <person name="Kuhn D.N."/>
        </authorList>
    </citation>
    <scope>NUCLEOTIDE SEQUENCE [LARGE SCALE GENOMIC DNA]</scope>
    <source>
        <strain evidence="3">cv. Matina 1-6</strain>
    </source>
</reference>
<dbReference type="GO" id="GO:0004523">
    <property type="term" value="F:RNA-DNA hybrid ribonuclease activity"/>
    <property type="evidence" value="ECO:0007669"/>
    <property type="project" value="InterPro"/>
</dbReference>
<dbReference type="InterPro" id="IPR012337">
    <property type="entry name" value="RNaseH-like_sf"/>
</dbReference>
<accession>A0A061DZV8</accession>
<dbReference type="PANTHER" id="PTHR33033:SF121">
    <property type="entry name" value="POLYNUCLEOTIDYL TRANSFERASE, RIBONUCLEASE H-LIKE SUPERFAMILY PROTEIN"/>
    <property type="match status" value="1"/>
</dbReference>
<dbReference type="InterPro" id="IPR002156">
    <property type="entry name" value="RNaseH_domain"/>
</dbReference>
<organism evidence="2 3">
    <name type="scientific">Theobroma cacao</name>
    <name type="common">Cacao</name>
    <name type="synonym">Cocoa</name>
    <dbReference type="NCBI Taxonomy" id="3641"/>
    <lineage>
        <taxon>Eukaryota</taxon>
        <taxon>Viridiplantae</taxon>
        <taxon>Streptophyta</taxon>
        <taxon>Embryophyta</taxon>
        <taxon>Tracheophyta</taxon>
        <taxon>Spermatophyta</taxon>
        <taxon>Magnoliopsida</taxon>
        <taxon>eudicotyledons</taxon>
        <taxon>Gunneridae</taxon>
        <taxon>Pentapetalae</taxon>
        <taxon>rosids</taxon>
        <taxon>malvids</taxon>
        <taxon>Malvales</taxon>
        <taxon>Malvaceae</taxon>
        <taxon>Byttnerioideae</taxon>
        <taxon>Theobroma</taxon>
    </lineage>
</organism>
<dbReference type="InterPro" id="IPR044730">
    <property type="entry name" value="RNase_H-like_dom_plant"/>
</dbReference>
<keyword evidence="3" id="KW-1185">Reference proteome</keyword>
<proteinExistence type="predicted"/>
<dbReference type="AlphaFoldDB" id="A0A061DZV8"/>
<dbReference type="InParanoid" id="A0A061DZV8"/>
<dbReference type="PANTHER" id="PTHR33033">
    <property type="entry name" value="POLYNUCLEOTIDYL TRANSFERASE, RIBONUCLEASE H-LIKE SUPERFAMILY PROTEIN-RELATED"/>
    <property type="match status" value="1"/>
</dbReference>
<dbReference type="Gene3D" id="3.30.420.10">
    <property type="entry name" value="Ribonuclease H-like superfamily/Ribonuclease H"/>
    <property type="match status" value="1"/>
</dbReference>
<feature type="domain" description="RNase H type-1" evidence="1">
    <location>
        <begin position="103"/>
        <end position="203"/>
    </location>
</feature>
<name>A0A061DZV8_THECC</name>
<dbReference type="GO" id="GO:0003676">
    <property type="term" value="F:nucleic acid binding"/>
    <property type="evidence" value="ECO:0007669"/>
    <property type="project" value="InterPro"/>
</dbReference>
<protein>
    <recommendedName>
        <fullName evidence="1">RNase H type-1 domain-containing protein</fullName>
    </recommendedName>
</protein>
<evidence type="ECO:0000313" key="3">
    <source>
        <dbReference type="Proteomes" id="UP000026915"/>
    </source>
</evidence>
<dbReference type="EMBL" id="CM001880">
    <property type="protein sequence ID" value="EOX97606.1"/>
    <property type="molecule type" value="Genomic_DNA"/>
</dbReference>
<evidence type="ECO:0000259" key="1">
    <source>
        <dbReference type="Pfam" id="PF13456"/>
    </source>
</evidence>
<sequence>MWVFPANVKDLFVVWNKWQLGELDVTLWRMGFFAVLWSIWKSRNETVCQGKEWNMDHVFELARIRVAFWAYAKWPREYPTVLDVYRQPPTQGQEAKKARGCPGPAGIGEILRNHKGEVKIIFSKAIGEADSNWAEMMAVREAFTIFSASRWKDNYKLLMESNSGNTVKWTTHPDTAPWRMRKVVLQLESLKEGLEGWEIQHARERQTRELML</sequence>
<dbReference type="HOGENOM" id="CLU_000680_21_0_1"/>
<evidence type="ECO:0000313" key="2">
    <source>
        <dbReference type="EMBL" id="EOX97606.1"/>
    </source>
</evidence>
<dbReference type="Gramene" id="EOX97606">
    <property type="protein sequence ID" value="EOX97606"/>
    <property type="gene ID" value="TCM_006585"/>
</dbReference>
<dbReference type="CDD" id="cd06222">
    <property type="entry name" value="RNase_H_like"/>
    <property type="match status" value="1"/>
</dbReference>